<keyword evidence="3 4" id="KW-0472">Membrane</keyword>
<dbReference type="CDD" id="cd17324">
    <property type="entry name" value="MFS_NepI_like"/>
    <property type="match status" value="1"/>
</dbReference>
<keyword evidence="6" id="KW-0614">Plasmid</keyword>
<dbReference type="InterPro" id="IPR036259">
    <property type="entry name" value="MFS_trans_sf"/>
</dbReference>
<reference evidence="6 7" key="1">
    <citation type="submission" date="2021-01" db="EMBL/GenBank/DDBJ databases">
        <title>Complete genome sequence of Erwinia rhapontici MAFF 311153.</title>
        <authorList>
            <person name="Morohoshi T."/>
            <person name="Someya N."/>
        </authorList>
    </citation>
    <scope>NUCLEOTIDE SEQUENCE [LARGE SCALE GENOMIC DNA]</scope>
    <source>
        <strain evidence="6 7">MAFF 311153</strain>
        <plasmid evidence="6 7">pERA53</plasmid>
    </source>
</reference>
<evidence type="ECO:0000256" key="1">
    <source>
        <dbReference type="ARBA" id="ARBA00022692"/>
    </source>
</evidence>
<feature type="transmembrane region" description="Helical" evidence="4">
    <location>
        <begin position="142"/>
        <end position="164"/>
    </location>
</feature>
<dbReference type="Proteomes" id="UP000677515">
    <property type="component" value="Plasmid pERA53"/>
</dbReference>
<dbReference type="SUPFAM" id="SSF103473">
    <property type="entry name" value="MFS general substrate transporter"/>
    <property type="match status" value="1"/>
</dbReference>
<evidence type="ECO:0000256" key="4">
    <source>
        <dbReference type="SAM" id="Phobius"/>
    </source>
</evidence>
<keyword evidence="1 4" id="KW-0812">Transmembrane</keyword>
<feature type="transmembrane region" description="Helical" evidence="4">
    <location>
        <begin position="226"/>
        <end position="245"/>
    </location>
</feature>
<dbReference type="InterPro" id="IPR011701">
    <property type="entry name" value="MFS"/>
</dbReference>
<dbReference type="InterPro" id="IPR020846">
    <property type="entry name" value="MFS_dom"/>
</dbReference>
<dbReference type="RefSeq" id="WP_213202501.1">
    <property type="nucleotide sequence ID" value="NZ_AP024330.1"/>
</dbReference>
<evidence type="ECO:0000256" key="2">
    <source>
        <dbReference type="ARBA" id="ARBA00022989"/>
    </source>
</evidence>
<protein>
    <submittedName>
        <fullName evidence="6">MFS transporter</fullName>
    </submittedName>
</protein>
<evidence type="ECO:0000256" key="3">
    <source>
        <dbReference type="ARBA" id="ARBA00023136"/>
    </source>
</evidence>
<feature type="transmembrane region" description="Helical" evidence="4">
    <location>
        <begin position="298"/>
        <end position="321"/>
    </location>
</feature>
<keyword evidence="7" id="KW-1185">Reference proteome</keyword>
<accession>A0ABM7N722</accession>
<dbReference type="PROSITE" id="PS51257">
    <property type="entry name" value="PROKAR_LIPOPROTEIN"/>
    <property type="match status" value="1"/>
</dbReference>
<geneLocation type="plasmid" evidence="6 7">
    <name>pERA53</name>
</geneLocation>
<dbReference type="PROSITE" id="PS50850">
    <property type="entry name" value="MFS"/>
    <property type="match status" value="1"/>
</dbReference>
<dbReference type="GeneID" id="99869025"/>
<feature type="transmembrane region" description="Helical" evidence="4">
    <location>
        <begin position="108"/>
        <end position="130"/>
    </location>
</feature>
<sequence length="400" mass="42034">MNTWVAKSADSTGLSSLQVSLFACSSGLSVANVYYAQPLLDALAHSFSISSAAVGGVIFATQVGCALALLLLVPLGDVFNRRRLMRYQLAGLILALLLVSVATHVLMLLAAMLLIGLLGTAMTQGMIAYAAAAASPETRGRVVGAVSGGVVIGLLLARAAAGLVSDITGWRGVYVCSALVMLLLAAILWRRLPDLPQAAPVRWSQVMFSLWRLLLTHRVLQVRGVLALLMFASFNIFWSALVLLLRAPPWQLTHGQIGALGLVGAISALIAGRAGRWADKGLAERTSSLALVVLLMSWLPLWLGAGSLLLLMAGILLLDAAGQALHVSSQSLIFASQQETGGRLIAGYMLFYSAGSGAGALISTQAFAWGGWDAVCLCGAAVSLLALLFWVMMRLIRGQL</sequence>
<dbReference type="EMBL" id="AP024330">
    <property type="protein sequence ID" value="BCQ37272.1"/>
    <property type="molecule type" value="Genomic_DNA"/>
</dbReference>
<keyword evidence="2 4" id="KW-1133">Transmembrane helix</keyword>
<feature type="transmembrane region" description="Helical" evidence="4">
    <location>
        <begin position="47"/>
        <end position="72"/>
    </location>
</feature>
<dbReference type="Gene3D" id="1.20.1250.20">
    <property type="entry name" value="MFS general substrate transporter like domains"/>
    <property type="match status" value="1"/>
</dbReference>
<dbReference type="PANTHER" id="PTHR42910">
    <property type="entry name" value="TRANSPORTER SCO4007-RELATED"/>
    <property type="match status" value="1"/>
</dbReference>
<dbReference type="PANTHER" id="PTHR42910:SF1">
    <property type="entry name" value="MAJOR FACILITATOR SUPERFAMILY (MFS) PROFILE DOMAIN-CONTAINING PROTEIN"/>
    <property type="match status" value="1"/>
</dbReference>
<evidence type="ECO:0000313" key="6">
    <source>
        <dbReference type="EMBL" id="BCQ37272.1"/>
    </source>
</evidence>
<feature type="transmembrane region" description="Helical" evidence="4">
    <location>
        <begin position="84"/>
        <end position="102"/>
    </location>
</feature>
<proteinExistence type="predicted"/>
<feature type="transmembrane region" description="Helical" evidence="4">
    <location>
        <begin position="369"/>
        <end position="391"/>
    </location>
</feature>
<evidence type="ECO:0000313" key="7">
    <source>
        <dbReference type="Proteomes" id="UP000677515"/>
    </source>
</evidence>
<evidence type="ECO:0000259" key="5">
    <source>
        <dbReference type="PROSITE" id="PS50850"/>
    </source>
</evidence>
<organism evidence="6 7">
    <name type="scientific">Erwinia rhapontici</name>
    <name type="common">Pectobacterium rhapontici</name>
    <dbReference type="NCBI Taxonomy" id="55212"/>
    <lineage>
        <taxon>Bacteria</taxon>
        <taxon>Pseudomonadati</taxon>
        <taxon>Pseudomonadota</taxon>
        <taxon>Gammaproteobacteria</taxon>
        <taxon>Enterobacterales</taxon>
        <taxon>Erwiniaceae</taxon>
        <taxon>Erwinia</taxon>
    </lineage>
</organism>
<gene>
    <name evidence="6" type="ORF">ERHA53_46150</name>
</gene>
<dbReference type="Pfam" id="PF07690">
    <property type="entry name" value="MFS_1"/>
    <property type="match status" value="1"/>
</dbReference>
<feature type="transmembrane region" description="Helical" evidence="4">
    <location>
        <begin position="170"/>
        <end position="189"/>
    </location>
</feature>
<feature type="transmembrane region" description="Helical" evidence="4">
    <location>
        <begin position="257"/>
        <end position="278"/>
    </location>
</feature>
<feature type="domain" description="Major facilitator superfamily (MFS) profile" evidence="5">
    <location>
        <begin position="15"/>
        <end position="400"/>
    </location>
</feature>
<name>A0ABM7N722_ERWRD</name>